<dbReference type="PRINTS" id="PR00758">
    <property type="entry name" value="ARSENICPUMP"/>
</dbReference>
<evidence type="ECO:0000256" key="4">
    <source>
        <dbReference type="ARBA" id="ARBA00022475"/>
    </source>
</evidence>
<keyword evidence="3" id="KW-0813">Transport</keyword>
<evidence type="ECO:0000256" key="5">
    <source>
        <dbReference type="ARBA" id="ARBA00022692"/>
    </source>
</evidence>
<dbReference type="CDD" id="cd01116">
    <property type="entry name" value="P_permease"/>
    <property type="match status" value="1"/>
</dbReference>
<evidence type="ECO:0000313" key="10">
    <source>
        <dbReference type="EMBL" id="MDQ0382994.1"/>
    </source>
</evidence>
<feature type="transmembrane region" description="Helical" evidence="8">
    <location>
        <begin position="225"/>
        <end position="246"/>
    </location>
</feature>
<feature type="domain" description="Citrate transporter-like" evidence="9">
    <location>
        <begin position="14"/>
        <end position="369"/>
    </location>
</feature>
<feature type="transmembrane region" description="Helical" evidence="8">
    <location>
        <begin position="53"/>
        <end position="72"/>
    </location>
</feature>
<dbReference type="EMBL" id="JAUSUT010000001">
    <property type="protein sequence ID" value="MDQ0382994.1"/>
    <property type="molecule type" value="Genomic_DNA"/>
</dbReference>
<dbReference type="PANTHER" id="PTHR43568:SF1">
    <property type="entry name" value="P PROTEIN"/>
    <property type="match status" value="1"/>
</dbReference>
<evidence type="ECO:0000256" key="7">
    <source>
        <dbReference type="ARBA" id="ARBA00023136"/>
    </source>
</evidence>
<feature type="transmembrane region" description="Helical" evidence="8">
    <location>
        <begin position="93"/>
        <end position="111"/>
    </location>
</feature>
<comment type="caution">
    <text evidence="10">The sequence shown here is derived from an EMBL/GenBank/DDBJ whole genome shotgun (WGS) entry which is preliminary data.</text>
</comment>
<evidence type="ECO:0000256" key="1">
    <source>
        <dbReference type="ARBA" id="ARBA00004651"/>
    </source>
</evidence>
<comment type="subcellular location">
    <subcellularLocation>
        <location evidence="1">Cell membrane</location>
        <topology evidence="1">Multi-pass membrane protein</topology>
    </subcellularLocation>
</comment>
<feature type="transmembrane region" description="Helical" evidence="8">
    <location>
        <begin position="315"/>
        <end position="333"/>
    </location>
</feature>
<dbReference type="InterPro" id="IPR004680">
    <property type="entry name" value="Cit_transptr-like_dom"/>
</dbReference>
<feature type="transmembrane region" description="Helical" evidence="8">
    <location>
        <begin position="281"/>
        <end position="303"/>
    </location>
</feature>
<proteinExistence type="inferred from homology"/>
<comment type="similarity">
    <text evidence="2">Belongs to the CitM (TC 2.A.11) transporter family.</text>
</comment>
<protein>
    <submittedName>
        <fullName evidence="10">Na+/H+ antiporter NhaD/arsenite permease-like protein</fullName>
    </submittedName>
</protein>
<evidence type="ECO:0000256" key="8">
    <source>
        <dbReference type="SAM" id="Phobius"/>
    </source>
</evidence>
<keyword evidence="6 8" id="KW-1133">Transmembrane helix</keyword>
<organism evidence="10 11">
    <name type="scientific">Amycolatopsis thermophila</name>
    <dbReference type="NCBI Taxonomy" id="206084"/>
    <lineage>
        <taxon>Bacteria</taxon>
        <taxon>Bacillati</taxon>
        <taxon>Actinomycetota</taxon>
        <taxon>Actinomycetes</taxon>
        <taxon>Pseudonocardiales</taxon>
        <taxon>Pseudonocardiaceae</taxon>
        <taxon>Amycolatopsis</taxon>
    </lineage>
</organism>
<evidence type="ECO:0000256" key="3">
    <source>
        <dbReference type="ARBA" id="ARBA00022448"/>
    </source>
</evidence>
<sequence>MSTVVAITVFAVAYLLIATERIPKMVAALAGAAVVLAFGVVGSDEAFYSHETGVDWDVIFLLLGMMIIVGILRRTGVFEFTAIWAAKRAKGKPLRVMVLLVLITASASAFLDNVTTVLLIAPVTLLVCDRLDINPVPFLIAEVMASNIGGTATLIGDPPNIIIGSRAGLTFNDFLVHMTPIVILELIVFTLILPLLFRGSFRVHPDRIADVMALNEREAIHDPVLLIKCGVVLAAVFTAFVGHSIFHIEPSVVALLGAGILVLISKSRPKDYLASVEWETLLFFAGLFIMIGALVHTGVISDLARLAGDATGGDALVAVMLILGVSAVLSGVIDNIPYVATMSPVVADLTANIADPVHAEALWWSLALGADFGGNLTAVGASANVVVLGIAKRAGTPISFWEFTRKGIVVTLITILIAAPYLWLRYFVLG</sequence>
<dbReference type="InterPro" id="IPR000802">
    <property type="entry name" value="Arsenical_pump_ArsB"/>
</dbReference>
<keyword evidence="7 8" id="KW-0472">Membrane</keyword>
<dbReference type="Proteomes" id="UP001229651">
    <property type="component" value="Unassembled WGS sequence"/>
</dbReference>
<dbReference type="Pfam" id="PF03600">
    <property type="entry name" value="CitMHS"/>
    <property type="match status" value="1"/>
</dbReference>
<feature type="transmembrane region" description="Helical" evidence="8">
    <location>
        <begin position="174"/>
        <end position="197"/>
    </location>
</feature>
<evidence type="ECO:0000259" key="9">
    <source>
        <dbReference type="Pfam" id="PF03600"/>
    </source>
</evidence>
<keyword evidence="11" id="KW-1185">Reference proteome</keyword>
<evidence type="ECO:0000256" key="6">
    <source>
        <dbReference type="ARBA" id="ARBA00022989"/>
    </source>
</evidence>
<feature type="transmembrane region" description="Helical" evidence="8">
    <location>
        <begin position="403"/>
        <end position="424"/>
    </location>
</feature>
<dbReference type="PANTHER" id="PTHR43568">
    <property type="entry name" value="P PROTEIN"/>
    <property type="match status" value="1"/>
</dbReference>
<accession>A0ABU0F5X9</accession>
<name>A0ABU0F5X9_9PSEU</name>
<keyword evidence="4" id="KW-1003">Cell membrane</keyword>
<reference evidence="10 11" key="1">
    <citation type="submission" date="2023-07" db="EMBL/GenBank/DDBJ databases">
        <title>Sequencing the genomes of 1000 actinobacteria strains.</title>
        <authorList>
            <person name="Klenk H.-P."/>
        </authorList>
    </citation>
    <scope>NUCLEOTIDE SEQUENCE [LARGE SCALE GENOMIC DNA]</scope>
    <source>
        <strain evidence="10 11">DSM 45805</strain>
    </source>
</reference>
<dbReference type="InterPro" id="IPR051475">
    <property type="entry name" value="Diverse_Ion_Transporter"/>
</dbReference>
<gene>
    <name evidence="10" type="ORF">FB470_006988</name>
</gene>
<keyword evidence="5 8" id="KW-0812">Transmembrane</keyword>
<evidence type="ECO:0000313" key="11">
    <source>
        <dbReference type="Proteomes" id="UP001229651"/>
    </source>
</evidence>
<dbReference type="RefSeq" id="WP_306998650.1">
    <property type="nucleotide sequence ID" value="NZ_JAUSUT010000001.1"/>
</dbReference>
<evidence type="ECO:0000256" key="2">
    <source>
        <dbReference type="ARBA" id="ARBA00009843"/>
    </source>
</evidence>